<accession>A0A1B6FBI0</accession>
<reference evidence="1" key="1">
    <citation type="submission" date="2015-11" db="EMBL/GenBank/DDBJ databases">
        <title>De novo transcriptome assembly of four potential Pierce s Disease insect vectors from Arizona vineyards.</title>
        <authorList>
            <person name="Tassone E.E."/>
        </authorList>
    </citation>
    <scope>NUCLEOTIDE SEQUENCE</scope>
</reference>
<evidence type="ECO:0000313" key="1">
    <source>
        <dbReference type="EMBL" id="JAS47610.1"/>
    </source>
</evidence>
<protein>
    <submittedName>
        <fullName evidence="1">Uncharacterized protein</fullName>
    </submittedName>
</protein>
<dbReference type="AlphaFoldDB" id="A0A1B6FBI0"/>
<name>A0A1B6FBI0_9HEMI</name>
<proteinExistence type="predicted"/>
<dbReference type="EMBL" id="GECZ01022159">
    <property type="protein sequence ID" value="JAS47610.1"/>
    <property type="molecule type" value="Transcribed_RNA"/>
</dbReference>
<sequence>MSSEHAGGGGLLKSRAENFARHLQTRLCNLKENEDSSWADLNSSSDTEVYYDINSSLDSPEEEVAEPIFIASQNRVSYALERSDSAGSQYFDTVEKLEDLSPVSPVPLKKIPILHLKTDRSSVVTNGHMNLIDADSGCSRVREIPYLKLEEDVCETDDAEVGSDSCFSENSNVEFQKSEVDPCVVSSCNAETVEVDTRQTVDDLPIEIAEEVSETMDNSFCVFCDVEQTKSCITSSSPETDSSSHGDLTNGLCKMSELKDKSEKLHLERLSNNETNNNSEIVAEIEDTVSLADLLQVLKKEICKENQQETIKPAVADDESLLPIIEVRESSPAKIKDDEEEFDIETKRKHFRRCSSLKSGKTPPSTPGRKKIVRFADVFGLDLTDVKTFFG</sequence>
<organism evidence="1">
    <name type="scientific">Cuerna arida</name>
    <dbReference type="NCBI Taxonomy" id="1464854"/>
    <lineage>
        <taxon>Eukaryota</taxon>
        <taxon>Metazoa</taxon>
        <taxon>Ecdysozoa</taxon>
        <taxon>Arthropoda</taxon>
        <taxon>Hexapoda</taxon>
        <taxon>Insecta</taxon>
        <taxon>Pterygota</taxon>
        <taxon>Neoptera</taxon>
        <taxon>Paraneoptera</taxon>
        <taxon>Hemiptera</taxon>
        <taxon>Auchenorrhyncha</taxon>
        <taxon>Membracoidea</taxon>
        <taxon>Cicadellidae</taxon>
        <taxon>Cicadellinae</taxon>
        <taxon>Proconiini</taxon>
        <taxon>Cuerna</taxon>
    </lineage>
</organism>
<gene>
    <name evidence="1" type="ORF">g.41140</name>
</gene>